<dbReference type="PIRSF" id="PIRSF010631">
    <property type="entry name" value="A-rhamnsds"/>
    <property type="match status" value="1"/>
</dbReference>
<dbReference type="AlphaFoldDB" id="I0BKL9"/>
<reference evidence="8 9" key="1">
    <citation type="submission" date="2013-06" db="EMBL/GenBank/DDBJ databases">
        <title>Complete genome sequence of Paenibacillus mucilaginosus K02.</title>
        <authorList>
            <person name="Xiao B."/>
            <person name="Sun L."/>
            <person name="Xiao L."/>
            <person name="Lian B."/>
        </authorList>
    </citation>
    <scope>NUCLEOTIDE SEQUENCE [LARGE SCALE GENOMIC DNA]</scope>
    <source>
        <strain evidence="8 9">K02</strain>
    </source>
</reference>
<organism evidence="8 9">
    <name type="scientific">Paenibacillus mucilaginosus K02</name>
    <dbReference type="NCBI Taxonomy" id="997761"/>
    <lineage>
        <taxon>Bacteria</taxon>
        <taxon>Bacillati</taxon>
        <taxon>Bacillota</taxon>
        <taxon>Bacilli</taxon>
        <taxon>Bacillales</taxon>
        <taxon>Paenibacillaceae</taxon>
        <taxon>Paenibacillus</taxon>
    </lineage>
</organism>
<dbReference type="Gene3D" id="2.60.40.10">
    <property type="entry name" value="Immunoglobulins"/>
    <property type="match status" value="1"/>
</dbReference>
<dbReference type="OrthoDB" id="9761045at2"/>
<keyword evidence="3" id="KW-0378">Hydrolase</keyword>
<dbReference type="Pfam" id="PF05592">
    <property type="entry name" value="Bac_rhamnosid"/>
    <property type="match status" value="1"/>
</dbReference>
<feature type="domain" description="Bacterial alpha-L-rhamnosidase N-terminal" evidence="5">
    <location>
        <begin position="154"/>
        <end position="319"/>
    </location>
</feature>
<name>I0BKL9_9BACL</name>
<evidence type="ECO:0000256" key="1">
    <source>
        <dbReference type="ARBA" id="ARBA00001445"/>
    </source>
</evidence>
<evidence type="ECO:0000259" key="7">
    <source>
        <dbReference type="Pfam" id="PF17390"/>
    </source>
</evidence>
<feature type="domain" description="Alpha-L-rhamnosidase C-terminal" evidence="7">
    <location>
        <begin position="784"/>
        <end position="851"/>
    </location>
</feature>
<dbReference type="InterPro" id="IPR013783">
    <property type="entry name" value="Ig-like_fold"/>
</dbReference>
<evidence type="ECO:0000259" key="5">
    <source>
        <dbReference type="Pfam" id="PF08531"/>
    </source>
</evidence>
<dbReference type="InterPro" id="IPR016007">
    <property type="entry name" value="Alpha_rhamnosid"/>
</dbReference>
<dbReference type="InterPro" id="IPR008928">
    <property type="entry name" value="6-hairpin_glycosidase_sf"/>
</dbReference>
<dbReference type="EC" id="3.2.1.40" evidence="2"/>
<dbReference type="HOGENOM" id="CLU_002926_1_1_9"/>
<comment type="catalytic activity">
    <reaction evidence="1">
        <text>Hydrolysis of terminal non-reducing alpha-L-rhamnose residues in alpha-L-rhamnosides.</text>
        <dbReference type="EC" id="3.2.1.40"/>
    </reaction>
</comment>
<dbReference type="InterPro" id="IPR012341">
    <property type="entry name" value="6hp_glycosidase-like_sf"/>
</dbReference>
<accession>I0BKL9</accession>
<gene>
    <name evidence="8" type="ORF">B2K_19735</name>
</gene>
<evidence type="ECO:0000259" key="4">
    <source>
        <dbReference type="Pfam" id="PF05592"/>
    </source>
</evidence>
<dbReference type="PATRIC" id="fig|997761.3.peg.3869"/>
<feature type="domain" description="Alpha-L-rhamnosidase concanavalin-like" evidence="4">
    <location>
        <begin position="329"/>
        <end position="430"/>
    </location>
</feature>
<dbReference type="KEGG" id="pmw:B2K_19735"/>
<dbReference type="Pfam" id="PF25788">
    <property type="entry name" value="Ig_Rha78A_N"/>
    <property type="match status" value="1"/>
</dbReference>
<evidence type="ECO:0000313" key="9">
    <source>
        <dbReference type="Proteomes" id="UP000007392"/>
    </source>
</evidence>
<dbReference type="InterPro" id="IPR035398">
    <property type="entry name" value="Bac_rhamnosid_C"/>
</dbReference>
<evidence type="ECO:0000256" key="3">
    <source>
        <dbReference type="ARBA" id="ARBA00022801"/>
    </source>
</evidence>
<dbReference type="GO" id="GO:0005975">
    <property type="term" value="P:carbohydrate metabolic process"/>
    <property type="evidence" value="ECO:0007669"/>
    <property type="project" value="InterPro"/>
</dbReference>
<dbReference type="Proteomes" id="UP000007392">
    <property type="component" value="Chromosome"/>
</dbReference>
<feature type="domain" description="Alpha-L-rhamnosidase six-hairpin glycosidase" evidence="6">
    <location>
        <begin position="436"/>
        <end position="782"/>
    </location>
</feature>
<dbReference type="Pfam" id="PF08531">
    <property type="entry name" value="Bac_rhamnosid_N"/>
    <property type="match status" value="1"/>
</dbReference>
<proteinExistence type="predicted"/>
<dbReference type="Gene3D" id="2.60.120.260">
    <property type="entry name" value="Galactose-binding domain-like"/>
    <property type="match status" value="2"/>
</dbReference>
<dbReference type="Pfam" id="PF17390">
    <property type="entry name" value="Bac_rhamnosid_C"/>
    <property type="match status" value="1"/>
</dbReference>
<sequence>MSPGYSVAGCRTEYLVDPLGLDTPHPRLSWRLEAEERGFEQSAYHVLVASSEEKLARDIGDLWDSGMVPSTAMAHIEYAGLPLQSECAYYWKTRVRDREGNISAWSTTAQWTMGLLKRGEWRSKWIGRRPEPTMEGSLQPCPFFRKVFATRGPIKRALVHATALGVYELYVNGVRIGGYFAPGWTDYEKRVQVQTFDMTDSLRQGDNVFGAVLGDGWYAGTVGFLGRHVYGKRPFFLLQASIEYEDGRRERVTTDGSWRTSDGPIRYSDMIKGECYDARLELTGWNEAGYDDSGWAAPEVRPGYNGMLTASLEPPIRILEERKPVSIRRTEAGTFIFDMGQNMVGWTEIAVTGKPGGRIVVSHAEMLHPDGTLYLDNLRQAVQQDCYVCRGTGEVERYEPHFTFHGFRYVELIGFDGEADLDTITGKVVHSDTPVTGTLETSDDMINRLYRNIVWGQRGNFLSVPTDCPQRDERLGWTGDAQIFARTASYNMDVSRFFTKYMQDIVDCQQASGAFTDVAPDAGWIRHKMWNERLNWFAPDNSGWGDAGVIIPWTLYIMYGDTRILSTHYEAMQRWMAYLEGTTDGLVRPGYANYADWLSIGENTPNEVLATAYFAYDALLMSRIAAILGHDEDSGSYGALHEKIAAAFRGAFVAQDGTIYGDTQTVYVLALSFGLLTETLRDSAISRLVGKIRANGDRLTTGFLGVGYLLPALTDHGRADIAYSLLKQEQFPSWMYSIRHGATTIWERWDGWTEEKGFQTPGMNSFNHYSLGSVGEWMYRYMAGIEADPDAPGFARTIIRPHPGGGLQYVRAAYESLYGEIRVSWHREGERFRLEVTIPPGTTAKVVVPGRLVEIDGVRLGAAEAKVKGCEKLSEGDAGELYGIGSGTYLFVSVLPAEAAFMTRQGESE</sequence>
<dbReference type="InterPro" id="IPR008902">
    <property type="entry name" value="Rhamnosid_concanavalin"/>
</dbReference>
<dbReference type="PANTHER" id="PTHR33307">
    <property type="entry name" value="ALPHA-RHAMNOSIDASE (EUROFUNG)"/>
    <property type="match status" value="1"/>
</dbReference>
<dbReference type="Gene3D" id="1.50.10.10">
    <property type="match status" value="1"/>
</dbReference>
<evidence type="ECO:0000256" key="2">
    <source>
        <dbReference type="ARBA" id="ARBA00012652"/>
    </source>
</evidence>
<dbReference type="Pfam" id="PF17389">
    <property type="entry name" value="Bac_rhamnosid6H"/>
    <property type="match status" value="1"/>
</dbReference>
<dbReference type="InterPro" id="IPR013737">
    <property type="entry name" value="Bac_rhamnosid_N"/>
</dbReference>
<dbReference type="Gene3D" id="2.60.420.10">
    <property type="entry name" value="Maltose phosphorylase, domain 3"/>
    <property type="match status" value="1"/>
</dbReference>
<dbReference type="EMBL" id="CP003422">
    <property type="protein sequence ID" value="AFH62916.1"/>
    <property type="molecule type" value="Genomic_DNA"/>
</dbReference>
<evidence type="ECO:0000313" key="8">
    <source>
        <dbReference type="EMBL" id="AFH62916.1"/>
    </source>
</evidence>
<dbReference type="RefSeq" id="WP_014651326.1">
    <property type="nucleotide sequence ID" value="NC_017672.3"/>
</dbReference>
<dbReference type="PANTHER" id="PTHR33307:SF6">
    <property type="entry name" value="ALPHA-RHAMNOSIDASE (EUROFUNG)-RELATED"/>
    <property type="match status" value="1"/>
</dbReference>
<protein>
    <recommendedName>
        <fullName evidence="2">alpha-L-rhamnosidase</fullName>
        <ecNumber evidence="2">3.2.1.40</ecNumber>
    </recommendedName>
</protein>
<dbReference type="SUPFAM" id="SSF48208">
    <property type="entry name" value="Six-hairpin glycosidases"/>
    <property type="match status" value="1"/>
</dbReference>
<evidence type="ECO:0000259" key="6">
    <source>
        <dbReference type="Pfam" id="PF17389"/>
    </source>
</evidence>
<dbReference type="GO" id="GO:0030596">
    <property type="term" value="F:alpha-L-rhamnosidase activity"/>
    <property type="evidence" value="ECO:0007669"/>
    <property type="project" value="UniProtKB-EC"/>
</dbReference>
<dbReference type="InterPro" id="IPR035396">
    <property type="entry name" value="Bac_rhamnosid6H"/>
</dbReference>